<organism evidence="15 16">
    <name type="scientific">Herpetotheres cachinnans</name>
    <name type="common">Laughing falcon</name>
    <name type="synonym">Falco cachinnans</name>
    <dbReference type="NCBI Taxonomy" id="56343"/>
    <lineage>
        <taxon>Eukaryota</taxon>
        <taxon>Metazoa</taxon>
        <taxon>Chordata</taxon>
        <taxon>Craniata</taxon>
        <taxon>Vertebrata</taxon>
        <taxon>Euteleostomi</taxon>
        <taxon>Archelosauria</taxon>
        <taxon>Archosauria</taxon>
        <taxon>Dinosauria</taxon>
        <taxon>Saurischia</taxon>
        <taxon>Theropoda</taxon>
        <taxon>Coelurosauria</taxon>
        <taxon>Aves</taxon>
        <taxon>Neognathae</taxon>
        <taxon>Neoaves</taxon>
        <taxon>Telluraves</taxon>
        <taxon>Australaves</taxon>
        <taxon>Falconiformes</taxon>
        <taxon>Falconidae</taxon>
        <taxon>Herpetotheres</taxon>
    </lineage>
</organism>
<dbReference type="Pfam" id="PF21199">
    <property type="entry name" value="LAMININ_IV_B"/>
    <property type="match status" value="1"/>
</dbReference>
<dbReference type="GO" id="GO:0009887">
    <property type="term" value="P:animal organ morphogenesis"/>
    <property type="evidence" value="ECO:0007669"/>
    <property type="project" value="TreeGrafter"/>
</dbReference>
<feature type="non-terminal residue" evidence="15">
    <location>
        <position position="1"/>
    </location>
</feature>
<keyword evidence="2" id="KW-0964">Secreted</keyword>
<dbReference type="FunFam" id="2.10.25.10:FF:000065">
    <property type="entry name" value="Laminin subunit beta 1"/>
    <property type="match status" value="1"/>
</dbReference>
<keyword evidence="7" id="KW-0130">Cell adhesion</keyword>
<dbReference type="AlphaFoldDB" id="A0A7L0G554"/>
<evidence type="ECO:0000256" key="11">
    <source>
        <dbReference type="ARBA" id="ARBA00023292"/>
    </source>
</evidence>
<evidence type="ECO:0000259" key="13">
    <source>
        <dbReference type="PROSITE" id="PS50027"/>
    </source>
</evidence>
<keyword evidence="9 12" id="KW-1015">Disulfide bond</keyword>
<evidence type="ECO:0000256" key="9">
    <source>
        <dbReference type="ARBA" id="ARBA00023157"/>
    </source>
</evidence>
<comment type="caution">
    <text evidence="12">Lacks conserved residue(s) required for the propagation of feature annotation.</text>
</comment>
<dbReference type="GO" id="GO:0070831">
    <property type="term" value="P:basement membrane assembly"/>
    <property type="evidence" value="ECO:0007669"/>
    <property type="project" value="TreeGrafter"/>
</dbReference>
<evidence type="ECO:0000256" key="8">
    <source>
        <dbReference type="ARBA" id="ARBA00023054"/>
    </source>
</evidence>
<dbReference type="GO" id="GO:0007411">
    <property type="term" value="P:axon guidance"/>
    <property type="evidence" value="ECO:0007669"/>
    <property type="project" value="TreeGrafter"/>
</dbReference>
<dbReference type="FunFam" id="2.10.25.10:FF:000280">
    <property type="entry name" value="Laminin subunit beta 4"/>
    <property type="match status" value="1"/>
</dbReference>
<keyword evidence="8" id="KW-0175">Coiled coil</keyword>
<evidence type="ECO:0000256" key="12">
    <source>
        <dbReference type="PROSITE-ProRule" id="PRU00460"/>
    </source>
</evidence>
<dbReference type="PROSITE" id="PS50027">
    <property type="entry name" value="EGF_LAM_2"/>
    <property type="match status" value="3"/>
</dbReference>
<comment type="subcellular location">
    <subcellularLocation>
        <location evidence="1">Secreted</location>
        <location evidence="1">Extracellular space</location>
        <location evidence="1">Extracellular matrix</location>
        <location evidence="1">Basement membrane</location>
    </subcellularLocation>
</comment>
<dbReference type="GO" id="GO:0009888">
    <property type="term" value="P:tissue development"/>
    <property type="evidence" value="ECO:0007669"/>
    <property type="project" value="TreeGrafter"/>
</dbReference>
<dbReference type="PANTHER" id="PTHR10574">
    <property type="entry name" value="NETRIN/LAMININ-RELATED"/>
    <property type="match status" value="1"/>
</dbReference>
<feature type="disulfide bond" evidence="12">
    <location>
        <begin position="210"/>
        <end position="222"/>
    </location>
</feature>
<dbReference type="InterPro" id="IPR056863">
    <property type="entry name" value="LMN_ATRN_NET-like_EGF"/>
</dbReference>
<keyword evidence="6" id="KW-0084">Basement membrane</keyword>
<dbReference type="FunFam" id="2.10.25.10:FF:000083">
    <property type="entry name" value="Laminin subunit alpha"/>
    <property type="match status" value="1"/>
</dbReference>
<dbReference type="PANTHER" id="PTHR10574:SF36">
    <property type="entry name" value="LAMININ SUBUNIT BETA-2"/>
    <property type="match status" value="1"/>
</dbReference>
<dbReference type="InterPro" id="IPR050440">
    <property type="entry name" value="Laminin/Netrin_ECM"/>
</dbReference>
<dbReference type="CDD" id="cd00055">
    <property type="entry name" value="EGF_Lam"/>
    <property type="match status" value="3"/>
</dbReference>
<feature type="disulfide bond" evidence="12">
    <location>
        <begin position="260"/>
        <end position="277"/>
    </location>
</feature>
<dbReference type="GO" id="GO:0034446">
    <property type="term" value="P:substrate adhesion-dependent cell spreading"/>
    <property type="evidence" value="ECO:0007669"/>
    <property type="project" value="TreeGrafter"/>
</dbReference>
<evidence type="ECO:0000256" key="4">
    <source>
        <dbReference type="ARBA" id="ARBA00022729"/>
    </source>
</evidence>
<dbReference type="SMART" id="SM00180">
    <property type="entry name" value="EGF_Lam"/>
    <property type="match status" value="3"/>
</dbReference>
<dbReference type="EMBL" id="VXAJ01000027">
    <property type="protein sequence ID" value="NXK03061.1"/>
    <property type="molecule type" value="Genomic_DNA"/>
</dbReference>
<evidence type="ECO:0000256" key="3">
    <source>
        <dbReference type="ARBA" id="ARBA00022530"/>
    </source>
</evidence>
<feature type="domain" description="Laminin IV type B" evidence="14">
    <location>
        <begin position="1"/>
        <end position="204"/>
    </location>
</feature>
<feature type="disulfide bond" evidence="12">
    <location>
        <begin position="323"/>
        <end position="332"/>
    </location>
</feature>
<dbReference type="InterPro" id="IPR013015">
    <property type="entry name" value="Laminin_IV_B"/>
</dbReference>
<feature type="domain" description="Laminin EGF-like" evidence="13">
    <location>
        <begin position="210"/>
        <end position="257"/>
    </location>
</feature>
<evidence type="ECO:0000256" key="10">
    <source>
        <dbReference type="ARBA" id="ARBA00023180"/>
    </source>
</evidence>
<dbReference type="Proteomes" id="UP000555649">
    <property type="component" value="Unassembled WGS sequence"/>
</dbReference>
<dbReference type="GO" id="GO:0016477">
    <property type="term" value="P:cell migration"/>
    <property type="evidence" value="ECO:0007669"/>
    <property type="project" value="TreeGrafter"/>
</dbReference>
<keyword evidence="10" id="KW-0325">Glycoprotein</keyword>
<evidence type="ECO:0000313" key="16">
    <source>
        <dbReference type="Proteomes" id="UP000555649"/>
    </source>
</evidence>
<protein>
    <submittedName>
        <fullName evidence="15">LAMB1 protein</fullName>
    </submittedName>
</protein>
<feature type="domain" description="Laminin EGF-like" evidence="13">
    <location>
        <begin position="258"/>
        <end position="303"/>
    </location>
</feature>
<keyword evidence="5" id="KW-0677">Repeat</keyword>
<dbReference type="InterPro" id="IPR002049">
    <property type="entry name" value="LE_dom"/>
</dbReference>
<feature type="non-terminal residue" evidence="15">
    <location>
        <position position="390"/>
    </location>
</feature>
<evidence type="ECO:0000256" key="5">
    <source>
        <dbReference type="ARBA" id="ARBA00022737"/>
    </source>
</evidence>
<keyword evidence="3" id="KW-0272">Extracellular matrix</keyword>
<feature type="domain" description="Laminin EGF-like" evidence="13">
    <location>
        <begin position="304"/>
        <end position="353"/>
    </location>
</feature>
<comment type="caution">
    <text evidence="15">The sequence shown here is derived from an EMBL/GenBank/DDBJ whole genome shotgun (WGS) entry which is preliminary data.</text>
</comment>
<sequence length="390" mass="42262">AKLCRCPAQPDVEEVVRDGAGRMVTWTGSGFARVRDGAGLTFRVDNVPYPMDYELLLRYEPESAEDWEAVVSVSSRALPTSPRCGNLLPSEQMYRESLPHSQRWGWGLGLPWSTWIQPGSRGQVPRQRVAVPHQPHLLSLSHCPAQLVLLPRVLELPGFHGVEAAARREELERYRCLEAFRMAPPPALAQACTRLVCSVSALLHGGALPCQCDPQGSRSSECQAQGGQCECKPHVLGRRCNHCAPGSYGFGPLGCSPCACSPEGSVSQLCDAVSGQCRCHPGAVGRQCDQCHAGHWGFPTCRPCQCNGHAEECDSQTGSCLHCRDHTAGRHCERCQDGYYGDPVLGSGQQCRPCPCPGYPGTRHYHGSACHADEEAHHIVCLCAPGYAGE</sequence>
<dbReference type="PROSITE" id="PS01248">
    <property type="entry name" value="EGF_LAM_1"/>
    <property type="match status" value="1"/>
</dbReference>
<dbReference type="Pfam" id="PF00053">
    <property type="entry name" value="EGF_laminin"/>
    <property type="match status" value="2"/>
</dbReference>
<feature type="disulfide bond" evidence="12">
    <location>
        <begin position="212"/>
        <end position="229"/>
    </location>
</feature>
<keyword evidence="11 12" id="KW-0424">Laminin EGF-like domain</keyword>
<keyword evidence="16" id="KW-1185">Reference proteome</keyword>
<dbReference type="SUPFAM" id="SSF57196">
    <property type="entry name" value="EGF/Laminin"/>
    <property type="match status" value="3"/>
</dbReference>
<keyword evidence="4" id="KW-0732">Signal</keyword>
<gene>
    <name evidence="15" type="primary">Lamb1_3</name>
    <name evidence="15" type="ORF">HERCAC_R15311</name>
</gene>
<evidence type="ECO:0000259" key="14">
    <source>
        <dbReference type="PROSITE" id="PS51116"/>
    </source>
</evidence>
<dbReference type="PRINTS" id="PR00011">
    <property type="entry name" value="EGFLAMININ"/>
</dbReference>
<evidence type="ECO:0000256" key="7">
    <source>
        <dbReference type="ARBA" id="ARBA00022889"/>
    </source>
</evidence>
<evidence type="ECO:0000313" key="15">
    <source>
        <dbReference type="EMBL" id="NXK03061.1"/>
    </source>
</evidence>
<evidence type="ECO:0000256" key="2">
    <source>
        <dbReference type="ARBA" id="ARBA00022525"/>
    </source>
</evidence>
<reference evidence="15 16" key="1">
    <citation type="submission" date="2019-09" db="EMBL/GenBank/DDBJ databases">
        <title>Bird 10,000 Genomes (B10K) Project - Family phase.</title>
        <authorList>
            <person name="Zhang G."/>
        </authorList>
    </citation>
    <scope>NUCLEOTIDE SEQUENCE [LARGE SCALE GENOMIC DNA]</scope>
    <source>
        <strain evidence="15">B10K-DU-005-78</strain>
        <tissue evidence="15">Mixed tissue sample</tissue>
    </source>
</reference>
<proteinExistence type="predicted"/>
<name>A0A7L0G554_HERCA</name>
<dbReference type="Pfam" id="PF24973">
    <property type="entry name" value="EGF_LMN_ATRN"/>
    <property type="match status" value="1"/>
</dbReference>
<dbReference type="Gene3D" id="2.10.25.10">
    <property type="entry name" value="Laminin"/>
    <property type="match status" value="3"/>
</dbReference>
<feature type="disulfide bond" evidence="12">
    <location>
        <begin position="258"/>
        <end position="270"/>
    </location>
</feature>
<feature type="disulfide bond" evidence="12">
    <location>
        <begin position="279"/>
        <end position="288"/>
    </location>
</feature>
<dbReference type="PROSITE" id="PS51116">
    <property type="entry name" value="LAMININ_IVB"/>
    <property type="match status" value="1"/>
</dbReference>
<evidence type="ECO:0000256" key="1">
    <source>
        <dbReference type="ARBA" id="ARBA00004302"/>
    </source>
</evidence>
<dbReference type="GO" id="GO:0043256">
    <property type="term" value="C:laminin complex"/>
    <property type="evidence" value="ECO:0007669"/>
    <property type="project" value="TreeGrafter"/>
</dbReference>
<evidence type="ECO:0000256" key="6">
    <source>
        <dbReference type="ARBA" id="ARBA00022869"/>
    </source>
</evidence>
<feature type="disulfide bond" evidence="12">
    <location>
        <begin position="231"/>
        <end position="240"/>
    </location>
</feature>
<accession>A0A7L0G554</accession>